<evidence type="ECO:0000313" key="1">
    <source>
        <dbReference type="EMBL" id="SOQ41551.1"/>
    </source>
</evidence>
<sequence length="194" mass="21771">MYPISRDNDDSIRKFKGTQRAIERALVGVSLRDQIKNEAIGKRIKFVDIARRISKLKLHTQRRFRCFTSVFCEALQLVAQHFFLRGENLSITSLALGEARGSVRLLLTKNNPVPTPAFRSKSPGELARERKRGGVKLVFCKGVSDSSVALSVVGCDSKDNPITARYSGDALIRLQSWVGQIELIQIFERPSEPQ</sequence>
<gene>
    <name evidence="1" type="ORF">SFRICE_019725</name>
</gene>
<accession>A0A2H1VL72</accession>
<dbReference type="AlphaFoldDB" id="A0A2H1VL72"/>
<dbReference type="EMBL" id="ODYU01003155">
    <property type="protein sequence ID" value="SOQ41551.1"/>
    <property type="molecule type" value="Genomic_DNA"/>
</dbReference>
<protein>
    <submittedName>
        <fullName evidence="1">SFRICE_019725</fullName>
    </submittedName>
</protein>
<organism evidence="1">
    <name type="scientific">Spodoptera frugiperda</name>
    <name type="common">Fall armyworm</name>
    <dbReference type="NCBI Taxonomy" id="7108"/>
    <lineage>
        <taxon>Eukaryota</taxon>
        <taxon>Metazoa</taxon>
        <taxon>Ecdysozoa</taxon>
        <taxon>Arthropoda</taxon>
        <taxon>Hexapoda</taxon>
        <taxon>Insecta</taxon>
        <taxon>Pterygota</taxon>
        <taxon>Neoptera</taxon>
        <taxon>Endopterygota</taxon>
        <taxon>Lepidoptera</taxon>
        <taxon>Glossata</taxon>
        <taxon>Ditrysia</taxon>
        <taxon>Noctuoidea</taxon>
        <taxon>Noctuidae</taxon>
        <taxon>Amphipyrinae</taxon>
        <taxon>Spodoptera</taxon>
    </lineage>
</organism>
<name>A0A2H1VL72_SPOFR</name>
<reference evidence="1" key="1">
    <citation type="submission" date="2016-07" db="EMBL/GenBank/DDBJ databases">
        <authorList>
            <person name="Bretaudeau A."/>
        </authorList>
    </citation>
    <scope>NUCLEOTIDE SEQUENCE</scope>
    <source>
        <strain evidence="1">Rice</strain>
        <tissue evidence="1">Whole body</tissue>
    </source>
</reference>
<proteinExistence type="predicted"/>